<evidence type="ECO:0000256" key="4">
    <source>
        <dbReference type="ARBA" id="ARBA00023136"/>
    </source>
</evidence>
<feature type="transmembrane region" description="Helical" evidence="5">
    <location>
        <begin position="49"/>
        <end position="78"/>
    </location>
</feature>
<gene>
    <name evidence="6" type="ORF">GCM10009786_03770</name>
</gene>
<evidence type="ECO:0008006" key="8">
    <source>
        <dbReference type="Google" id="ProtNLM"/>
    </source>
</evidence>
<dbReference type="Proteomes" id="UP001501084">
    <property type="component" value="Unassembled WGS sequence"/>
</dbReference>
<organism evidence="6 7">
    <name type="scientific">Leucobacter alluvii</name>
    <dbReference type="NCBI Taxonomy" id="340321"/>
    <lineage>
        <taxon>Bacteria</taxon>
        <taxon>Bacillati</taxon>
        <taxon>Actinomycetota</taxon>
        <taxon>Actinomycetes</taxon>
        <taxon>Micrococcales</taxon>
        <taxon>Microbacteriaceae</taxon>
        <taxon>Leucobacter</taxon>
    </lineage>
</organism>
<sequence length="303" mass="32000">MFARAMARWYFGMQAGAGALWWVGVFTVPGVRQATLGGLDAETIAVFDIPLFVGASALVAAGVRSAVWVAVPWTLLVALGMATYATVTGLGGWGAIAMAAAAFGSIGAGALDRYGRLPSDELLVGPFAFREADHATSGGYVARTGRQIIVFWGCFLGVLPLVIAVIEARWGVRIAFPLLAAVAGGACFAAGSALGIWSALTMSTRGEGTPLPSASARRLVIAGPYRWVRNPMALAGVVQGVGVGCMLGSWLVVLYALAGSIVWNWLIRPHEESDLRARFGSEFEAYERDVGCWVPRSPRLPRR</sequence>
<feature type="transmembrane region" description="Helical" evidence="5">
    <location>
        <begin position="233"/>
        <end position="266"/>
    </location>
</feature>
<evidence type="ECO:0000256" key="3">
    <source>
        <dbReference type="ARBA" id="ARBA00022989"/>
    </source>
</evidence>
<dbReference type="EMBL" id="BAAAOP010000002">
    <property type="protein sequence ID" value="GAA2185816.1"/>
    <property type="molecule type" value="Genomic_DNA"/>
</dbReference>
<name>A0ABN3B2U9_9MICO</name>
<evidence type="ECO:0000313" key="7">
    <source>
        <dbReference type="Proteomes" id="UP001501084"/>
    </source>
</evidence>
<comment type="subcellular location">
    <subcellularLocation>
        <location evidence="1">Endomembrane system</location>
        <topology evidence="1">Multi-pass membrane protein</topology>
    </subcellularLocation>
</comment>
<dbReference type="Gene3D" id="1.20.120.1630">
    <property type="match status" value="1"/>
</dbReference>
<dbReference type="Pfam" id="PF04191">
    <property type="entry name" value="PEMT"/>
    <property type="match status" value="1"/>
</dbReference>
<proteinExistence type="predicted"/>
<evidence type="ECO:0000256" key="5">
    <source>
        <dbReference type="SAM" id="Phobius"/>
    </source>
</evidence>
<evidence type="ECO:0000313" key="6">
    <source>
        <dbReference type="EMBL" id="GAA2185816.1"/>
    </source>
</evidence>
<reference evidence="6 7" key="1">
    <citation type="journal article" date="2019" name="Int. J. Syst. Evol. Microbiol.">
        <title>The Global Catalogue of Microorganisms (GCM) 10K type strain sequencing project: providing services to taxonomists for standard genome sequencing and annotation.</title>
        <authorList>
            <consortium name="The Broad Institute Genomics Platform"/>
            <consortium name="The Broad Institute Genome Sequencing Center for Infectious Disease"/>
            <person name="Wu L."/>
            <person name="Ma J."/>
        </authorList>
    </citation>
    <scope>NUCLEOTIDE SEQUENCE [LARGE SCALE GENOMIC DNA]</scope>
    <source>
        <strain evidence="6 7">JCM 14919</strain>
    </source>
</reference>
<evidence type="ECO:0000256" key="1">
    <source>
        <dbReference type="ARBA" id="ARBA00004127"/>
    </source>
</evidence>
<keyword evidence="4 5" id="KW-0472">Membrane</keyword>
<dbReference type="RefSeq" id="WP_346057185.1">
    <property type="nucleotide sequence ID" value="NZ_BAAAOP010000002.1"/>
</dbReference>
<feature type="transmembrane region" description="Helical" evidence="5">
    <location>
        <begin position="178"/>
        <end position="200"/>
    </location>
</feature>
<feature type="transmembrane region" description="Helical" evidence="5">
    <location>
        <begin position="148"/>
        <end position="166"/>
    </location>
</feature>
<keyword evidence="2 5" id="KW-0812">Transmembrane</keyword>
<comment type="caution">
    <text evidence="6">The sequence shown here is derived from an EMBL/GenBank/DDBJ whole genome shotgun (WGS) entry which is preliminary data.</text>
</comment>
<dbReference type="InterPro" id="IPR007318">
    <property type="entry name" value="Phopholipid_MeTrfase"/>
</dbReference>
<evidence type="ECO:0000256" key="2">
    <source>
        <dbReference type="ARBA" id="ARBA00022692"/>
    </source>
</evidence>
<keyword evidence="3 5" id="KW-1133">Transmembrane helix</keyword>
<keyword evidence="7" id="KW-1185">Reference proteome</keyword>
<accession>A0ABN3B2U9</accession>
<protein>
    <recommendedName>
        <fullName evidence="8">Protein-S-isoprenylcysteine O-methyltransferase Ste14</fullName>
    </recommendedName>
</protein>